<reference evidence="2" key="1">
    <citation type="submission" date="2022-03" db="EMBL/GenBank/DDBJ databases">
        <authorList>
            <person name="Martin H S."/>
        </authorList>
    </citation>
    <scope>NUCLEOTIDE SEQUENCE</scope>
</reference>
<keyword evidence="3" id="KW-1185">Reference proteome</keyword>
<dbReference type="EMBL" id="OW152815">
    <property type="protein sequence ID" value="CAH2063520.1"/>
    <property type="molecule type" value="Genomic_DNA"/>
</dbReference>
<feature type="compositionally biased region" description="Polar residues" evidence="1">
    <location>
        <begin position="37"/>
        <end position="50"/>
    </location>
</feature>
<dbReference type="Proteomes" id="UP000837857">
    <property type="component" value="Chromosome 3"/>
</dbReference>
<sequence length="85" mass="9273">MEDKRLARPRVPGGSRSNAGVDGRQSSIGAWGAKNLQVGSSRQTTQANVKTDNRRRRLRDPNGVVGSVPASCARGFDPHYWKNIV</sequence>
<name>A0ABN8ITU7_9NEOP</name>
<evidence type="ECO:0000313" key="3">
    <source>
        <dbReference type="Proteomes" id="UP000837857"/>
    </source>
</evidence>
<evidence type="ECO:0000313" key="2">
    <source>
        <dbReference type="EMBL" id="CAH2063520.1"/>
    </source>
</evidence>
<accession>A0ABN8ITU7</accession>
<feature type="non-terminal residue" evidence="2">
    <location>
        <position position="85"/>
    </location>
</feature>
<proteinExistence type="predicted"/>
<organism evidence="2 3">
    <name type="scientific">Iphiclides podalirius</name>
    <name type="common">scarce swallowtail</name>
    <dbReference type="NCBI Taxonomy" id="110791"/>
    <lineage>
        <taxon>Eukaryota</taxon>
        <taxon>Metazoa</taxon>
        <taxon>Ecdysozoa</taxon>
        <taxon>Arthropoda</taxon>
        <taxon>Hexapoda</taxon>
        <taxon>Insecta</taxon>
        <taxon>Pterygota</taxon>
        <taxon>Neoptera</taxon>
        <taxon>Endopterygota</taxon>
        <taxon>Lepidoptera</taxon>
        <taxon>Glossata</taxon>
        <taxon>Ditrysia</taxon>
        <taxon>Papilionoidea</taxon>
        <taxon>Papilionidae</taxon>
        <taxon>Papilioninae</taxon>
        <taxon>Iphiclides</taxon>
    </lineage>
</organism>
<feature type="region of interest" description="Disordered" evidence="1">
    <location>
        <begin position="1"/>
        <end position="53"/>
    </location>
</feature>
<gene>
    <name evidence="2" type="ORF">IPOD504_LOCUS12553</name>
</gene>
<protein>
    <submittedName>
        <fullName evidence="2">Uncharacterized protein</fullName>
    </submittedName>
</protein>
<evidence type="ECO:0000256" key="1">
    <source>
        <dbReference type="SAM" id="MobiDB-lite"/>
    </source>
</evidence>